<dbReference type="Pfam" id="PF00015">
    <property type="entry name" value="MCPsignal"/>
    <property type="match status" value="1"/>
</dbReference>
<dbReference type="PANTHER" id="PTHR32089">
    <property type="entry name" value="METHYL-ACCEPTING CHEMOTAXIS PROTEIN MCPB"/>
    <property type="match status" value="1"/>
</dbReference>
<keyword evidence="4 10" id="KW-0812">Transmembrane</keyword>
<dbReference type="InterPro" id="IPR004090">
    <property type="entry name" value="Chemotax_Me-accpt_rcpt"/>
</dbReference>
<dbReference type="GO" id="GO:0004888">
    <property type="term" value="F:transmembrane signaling receptor activity"/>
    <property type="evidence" value="ECO:0007669"/>
    <property type="project" value="InterPro"/>
</dbReference>
<feature type="domain" description="Methyl-accepting transducer" evidence="11">
    <location>
        <begin position="267"/>
        <end position="503"/>
    </location>
</feature>
<dbReference type="CDD" id="cd12912">
    <property type="entry name" value="PDC2_MCP_like"/>
    <property type="match status" value="1"/>
</dbReference>
<dbReference type="InterPro" id="IPR033480">
    <property type="entry name" value="sCache_2"/>
</dbReference>
<keyword evidence="6 10" id="KW-0472">Membrane</keyword>
<dbReference type="SMART" id="SM00283">
    <property type="entry name" value="MA"/>
    <property type="match status" value="1"/>
</dbReference>
<keyword evidence="5 10" id="KW-1133">Transmembrane helix</keyword>
<dbReference type="InterPro" id="IPR003660">
    <property type="entry name" value="HAMP_dom"/>
</dbReference>
<feature type="domain" description="HAMP" evidence="13">
    <location>
        <begin position="210"/>
        <end position="262"/>
    </location>
</feature>
<protein>
    <submittedName>
        <fullName evidence="14">Methyl-accepting chemotaxis protein</fullName>
    </submittedName>
</protein>
<dbReference type="Pfam" id="PF00672">
    <property type="entry name" value="HAMP"/>
    <property type="match status" value="1"/>
</dbReference>
<comment type="similarity">
    <text evidence="8">Belongs to the methyl-accepting chemotaxis (MCP) protein family.</text>
</comment>
<evidence type="ECO:0000256" key="3">
    <source>
        <dbReference type="ARBA" id="ARBA00022519"/>
    </source>
</evidence>
<dbReference type="PANTHER" id="PTHR32089:SF120">
    <property type="entry name" value="METHYL-ACCEPTING CHEMOTAXIS PROTEIN TLPQ"/>
    <property type="match status" value="1"/>
</dbReference>
<dbReference type="GO" id="GO:0005886">
    <property type="term" value="C:plasma membrane"/>
    <property type="evidence" value="ECO:0007669"/>
    <property type="project" value="UniProtKB-SubCell"/>
</dbReference>
<evidence type="ECO:0000256" key="9">
    <source>
        <dbReference type="PROSITE-ProRule" id="PRU00284"/>
    </source>
</evidence>
<dbReference type="SMART" id="SM01049">
    <property type="entry name" value="Cache_2"/>
    <property type="match status" value="1"/>
</dbReference>
<dbReference type="RefSeq" id="WP_182810008.1">
    <property type="nucleotide sequence ID" value="NZ_JACJFM010000025.1"/>
</dbReference>
<evidence type="ECO:0000256" key="4">
    <source>
        <dbReference type="ARBA" id="ARBA00022692"/>
    </source>
</evidence>
<evidence type="ECO:0000313" key="14">
    <source>
        <dbReference type="EMBL" id="MBB1488235.1"/>
    </source>
</evidence>
<dbReference type="CDD" id="cd06225">
    <property type="entry name" value="HAMP"/>
    <property type="match status" value="1"/>
</dbReference>
<dbReference type="Gene3D" id="1.10.287.950">
    <property type="entry name" value="Methyl-accepting chemotaxis protein"/>
    <property type="match status" value="1"/>
</dbReference>
<keyword evidence="15" id="KW-1185">Reference proteome</keyword>
<dbReference type="Pfam" id="PF17200">
    <property type="entry name" value="sCache_2"/>
    <property type="match status" value="1"/>
</dbReference>
<keyword evidence="2" id="KW-1003">Cell membrane</keyword>
<reference evidence="14 15" key="1">
    <citation type="submission" date="2020-08" db="EMBL/GenBank/DDBJ databases">
        <title>Oceanospirillum sp. nov. isolated from marine sediment.</title>
        <authorList>
            <person name="Ji X."/>
        </authorList>
    </citation>
    <scope>NUCLEOTIDE SEQUENCE [LARGE SCALE GENOMIC DNA]</scope>
    <source>
        <strain evidence="14 15">D5</strain>
    </source>
</reference>
<dbReference type="PRINTS" id="PR00260">
    <property type="entry name" value="CHEMTRNSDUCR"/>
</dbReference>
<proteinExistence type="inferred from homology"/>
<evidence type="ECO:0000256" key="5">
    <source>
        <dbReference type="ARBA" id="ARBA00022989"/>
    </source>
</evidence>
<feature type="domain" description="T-SNARE coiled-coil homology" evidence="12">
    <location>
        <begin position="454"/>
        <end position="516"/>
    </location>
</feature>
<comment type="subcellular location">
    <subcellularLocation>
        <location evidence="1">Cell inner membrane</location>
        <topology evidence="1">Multi-pass membrane protein</topology>
    </subcellularLocation>
</comment>
<evidence type="ECO:0000256" key="10">
    <source>
        <dbReference type="SAM" id="Phobius"/>
    </source>
</evidence>
<evidence type="ECO:0000256" key="2">
    <source>
        <dbReference type="ARBA" id="ARBA00022475"/>
    </source>
</evidence>
<dbReference type="InterPro" id="IPR004089">
    <property type="entry name" value="MCPsignal_dom"/>
</dbReference>
<dbReference type="GO" id="GO:0006935">
    <property type="term" value="P:chemotaxis"/>
    <property type="evidence" value="ECO:0007669"/>
    <property type="project" value="InterPro"/>
</dbReference>
<dbReference type="SUPFAM" id="SSF58104">
    <property type="entry name" value="Methyl-accepting chemotaxis protein (MCP) signaling domain"/>
    <property type="match status" value="1"/>
</dbReference>
<name>A0A839ISD4_9GAMM</name>
<dbReference type="EMBL" id="JACJFM010000025">
    <property type="protein sequence ID" value="MBB1488235.1"/>
    <property type="molecule type" value="Genomic_DNA"/>
</dbReference>
<evidence type="ECO:0000259" key="13">
    <source>
        <dbReference type="PROSITE" id="PS50885"/>
    </source>
</evidence>
<evidence type="ECO:0000259" key="12">
    <source>
        <dbReference type="PROSITE" id="PS50192"/>
    </source>
</evidence>
<keyword evidence="7 9" id="KW-0807">Transducer</keyword>
<evidence type="ECO:0000256" key="7">
    <source>
        <dbReference type="ARBA" id="ARBA00023224"/>
    </source>
</evidence>
<gene>
    <name evidence="14" type="ORF">H4O21_16655</name>
</gene>
<dbReference type="Proteomes" id="UP000565262">
    <property type="component" value="Unassembled WGS sequence"/>
</dbReference>
<comment type="caution">
    <text evidence="14">The sequence shown here is derived from an EMBL/GenBank/DDBJ whole genome shotgun (WGS) entry which is preliminary data.</text>
</comment>
<keyword evidence="3" id="KW-0997">Cell inner membrane</keyword>
<dbReference type="InterPro" id="IPR000727">
    <property type="entry name" value="T_SNARE_dom"/>
</dbReference>
<evidence type="ECO:0000256" key="6">
    <source>
        <dbReference type="ARBA" id="ARBA00023136"/>
    </source>
</evidence>
<dbReference type="FunFam" id="1.10.287.950:FF:000001">
    <property type="entry name" value="Methyl-accepting chemotaxis sensory transducer"/>
    <property type="match status" value="1"/>
</dbReference>
<evidence type="ECO:0000259" key="11">
    <source>
        <dbReference type="PROSITE" id="PS50111"/>
    </source>
</evidence>
<accession>A0A839ISD4</accession>
<dbReference type="SMART" id="SM00304">
    <property type="entry name" value="HAMP"/>
    <property type="match status" value="1"/>
</dbReference>
<dbReference type="CDD" id="cd11386">
    <property type="entry name" value="MCP_signal"/>
    <property type="match status" value="1"/>
</dbReference>
<evidence type="ECO:0000256" key="1">
    <source>
        <dbReference type="ARBA" id="ARBA00004429"/>
    </source>
</evidence>
<feature type="transmembrane region" description="Helical" evidence="10">
    <location>
        <begin position="12"/>
        <end position="32"/>
    </location>
</feature>
<dbReference type="PROSITE" id="PS50885">
    <property type="entry name" value="HAMP"/>
    <property type="match status" value="1"/>
</dbReference>
<evidence type="ECO:0000256" key="8">
    <source>
        <dbReference type="ARBA" id="ARBA00029447"/>
    </source>
</evidence>
<evidence type="ECO:0000313" key="15">
    <source>
        <dbReference type="Proteomes" id="UP000565262"/>
    </source>
</evidence>
<dbReference type="PROSITE" id="PS50111">
    <property type="entry name" value="CHEMOTAXIS_TRANSDUC_2"/>
    <property type="match status" value="1"/>
</dbReference>
<dbReference type="GO" id="GO:0007165">
    <property type="term" value="P:signal transduction"/>
    <property type="evidence" value="ECO:0007669"/>
    <property type="project" value="UniProtKB-KW"/>
</dbReference>
<sequence>MGIRHWPVGRKLALLIGLMLTTLTLIELNSLYRLYDELLTARKAQVQEQVQSAHSLLGFYYKQIPELGEDQAKAQALAAIASMRYGKNGYFWVNDMNHKLVMHPIKKKIIGKDMTSSKDASGKHHWQEMVQVVKSQGEGFVEYTYKGPQFKEPKDKVSFVKGFKPWGWVVGSGVYLSDVADIFWAALTESLLFQLLLLTLAVWGSWVMVRSITQPLNKVLETVRFIAGGDLTHQVGLTRKDEIGQLAREVDSMTRSLKDILTDVELAADQLRTHTSEMHHNTEETRNGMDRQFHEVDKLASAMEEMSSTIQEVARNAVDTASTTQAARQEASTSQQEVGETVNAINSLASNVANASNVMNQLSEQTDQIGNVISVIREISEQTNLLALNAAIEAARAGEAGRGFAVVADEVRNLASRTQGSTGEIENIIEQLQRRAEAASNSMSQSQEQARQSVDLMSQAGSDLNRIVSHISQVSDMSTQIASAAEQQGCVAEEINNNLTGIRDISQDVLDRTGTITLSSQQIAGMADTLRGRLSAFRLN</sequence>
<organism evidence="14 15">
    <name type="scientific">Oceanospirillum sediminis</name>
    <dbReference type="NCBI Taxonomy" id="2760088"/>
    <lineage>
        <taxon>Bacteria</taxon>
        <taxon>Pseudomonadati</taxon>
        <taxon>Pseudomonadota</taxon>
        <taxon>Gammaproteobacteria</taxon>
        <taxon>Oceanospirillales</taxon>
        <taxon>Oceanospirillaceae</taxon>
        <taxon>Oceanospirillum</taxon>
    </lineage>
</organism>
<dbReference type="Gene3D" id="3.30.450.20">
    <property type="entry name" value="PAS domain"/>
    <property type="match status" value="1"/>
</dbReference>
<dbReference type="PROSITE" id="PS50192">
    <property type="entry name" value="T_SNARE"/>
    <property type="match status" value="1"/>
</dbReference>
<dbReference type="AlphaFoldDB" id="A0A839ISD4"/>